<evidence type="ECO:0000313" key="1">
    <source>
        <dbReference type="EMBL" id="GGX41228.1"/>
    </source>
</evidence>
<gene>
    <name evidence="1" type="ORF">GCM10010946_19630</name>
</gene>
<evidence type="ECO:0000313" key="2">
    <source>
        <dbReference type="Proteomes" id="UP000653343"/>
    </source>
</evidence>
<proteinExistence type="predicted"/>
<accession>A0ABQ2XZR7</accession>
<organism evidence="1 2">
    <name type="scientific">Undibacterium squillarum</name>
    <dbReference type="NCBI Taxonomy" id="1131567"/>
    <lineage>
        <taxon>Bacteria</taxon>
        <taxon>Pseudomonadati</taxon>
        <taxon>Pseudomonadota</taxon>
        <taxon>Betaproteobacteria</taxon>
        <taxon>Burkholderiales</taxon>
        <taxon>Oxalobacteraceae</taxon>
        <taxon>Undibacterium</taxon>
    </lineage>
</organism>
<protein>
    <recommendedName>
        <fullName evidence="3">HNH endonuclease</fullName>
    </recommendedName>
</protein>
<evidence type="ECO:0008006" key="3">
    <source>
        <dbReference type="Google" id="ProtNLM"/>
    </source>
</evidence>
<dbReference type="EMBL" id="BMYU01000004">
    <property type="protein sequence ID" value="GGX41228.1"/>
    <property type="molecule type" value="Genomic_DNA"/>
</dbReference>
<comment type="caution">
    <text evidence="1">The sequence shown here is derived from an EMBL/GenBank/DDBJ whole genome shotgun (WGS) entry which is preliminary data.</text>
</comment>
<reference evidence="2" key="1">
    <citation type="journal article" date="2019" name="Int. J. Syst. Evol. Microbiol.">
        <title>The Global Catalogue of Microorganisms (GCM) 10K type strain sequencing project: providing services to taxonomists for standard genome sequencing and annotation.</title>
        <authorList>
            <consortium name="The Broad Institute Genomics Platform"/>
            <consortium name="The Broad Institute Genome Sequencing Center for Infectious Disease"/>
            <person name="Wu L."/>
            <person name="Ma J."/>
        </authorList>
    </citation>
    <scope>NUCLEOTIDE SEQUENCE [LARGE SCALE GENOMIC DNA]</scope>
    <source>
        <strain evidence="2">KCTC 23917</strain>
    </source>
</reference>
<keyword evidence="2" id="KW-1185">Reference proteome</keyword>
<dbReference type="RefSeq" id="WP_189357006.1">
    <property type="nucleotide sequence ID" value="NZ_BMYU01000004.1"/>
</dbReference>
<name>A0ABQ2XZR7_9BURK</name>
<sequence length="259" mass="28816">MKKGKVNRFGLPRYVPADIAREVRQRCGFGCVICGKAFYDIEHFSPDFKDATEHNPSGMTLLCMQCNQKRARGTLSVETVVRANASPKCLSDGFASEIFDIGYEELSIVFAGVTFKNCRNLIAINNEPILSIARPIQHGMPFLLSGVFNDESGREILRINENQFSVISESWDVEVKGCSITVRSALGDVQLVLRVVPPKLVVVEKIKMRFKSIFLDGNEDELRISTDWGKGWNKFYGCNLDGCETGIAINDGVANDSTY</sequence>
<dbReference type="Proteomes" id="UP000653343">
    <property type="component" value="Unassembled WGS sequence"/>
</dbReference>